<protein>
    <submittedName>
        <fullName evidence="2">Uncharacterized protein</fullName>
    </submittedName>
</protein>
<name>A0A8S9V1I3_PHYIN</name>
<evidence type="ECO:0000313" key="3">
    <source>
        <dbReference type="Proteomes" id="UP000704712"/>
    </source>
</evidence>
<dbReference type="Proteomes" id="UP000704712">
    <property type="component" value="Unassembled WGS sequence"/>
</dbReference>
<accession>A0A8S9V1I3</accession>
<sequence length="358" mass="38244">MTHSADPPMLGVGSDAVLAALATVVRKPKRQPTNTKSSGATATQASATPKFPLKTLGPSDTDAPLFNTVVPTVLLKTRKSSAISAPLKVTRMGSPSTKRPPGAASRMVGSDNDEELATPTTTVRKLKSKTGNISIPGAATFPLVSVGPLVADTPMPDTDAIAVGANTRDAESPHPSTTTDDSLLVSPRSEAHSPFADTSLSIAKLGAVSRYSVNTKLKQSAASIDPSSNPIEVPNFVDLTESIASPQAKLNSLKHQEMVKCPRYNINVSRKWEEHDMSKCTVLNTVVEVLPDIRFTDSETSYPTTFNQNRTEVKKRAKGSVVDFWFNGDSRGENELVKYVKDATKTIKIGVDILHHEG</sequence>
<proteinExistence type="predicted"/>
<comment type="caution">
    <text evidence="2">The sequence shown here is derived from an EMBL/GenBank/DDBJ whole genome shotgun (WGS) entry which is preliminary data.</text>
</comment>
<feature type="region of interest" description="Disordered" evidence="1">
    <location>
        <begin position="25"/>
        <end position="61"/>
    </location>
</feature>
<gene>
    <name evidence="2" type="ORF">GN958_ATG04044</name>
</gene>
<feature type="compositionally biased region" description="Low complexity" evidence="1">
    <location>
        <begin position="35"/>
        <end position="48"/>
    </location>
</feature>
<feature type="region of interest" description="Disordered" evidence="1">
    <location>
        <begin position="90"/>
        <end position="120"/>
    </location>
</feature>
<organism evidence="2 3">
    <name type="scientific">Phytophthora infestans</name>
    <name type="common">Potato late blight agent</name>
    <name type="synonym">Botrytis infestans</name>
    <dbReference type="NCBI Taxonomy" id="4787"/>
    <lineage>
        <taxon>Eukaryota</taxon>
        <taxon>Sar</taxon>
        <taxon>Stramenopiles</taxon>
        <taxon>Oomycota</taxon>
        <taxon>Peronosporomycetes</taxon>
        <taxon>Peronosporales</taxon>
        <taxon>Peronosporaceae</taxon>
        <taxon>Phytophthora</taxon>
    </lineage>
</organism>
<dbReference type="EMBL" id="JAACNO010000560">
    <property type="protein sequence ID" value="KAF4146790.1"/>
    <property type="molecule type" value="Genomic_DNA"/>
</dbReference>
<evidence type="ECO:0000256" key="1">
    <source>
        <dbReference type="SAM" id="MobiDB-lite"/>
    </source>
</evidence>
<dbReference type="AlphaFoldDB" id="A0A8S9V1I3"/>
<reference evidence="2" key="1">
    <citation type="submission" date="2020-03" db="EMBL/GenBank/DDBJ databases">
        <title>Hybrid Assembly of Korean Phytophthora infestans isolates.</title>
        <authorList>
            <person name="Prokchorchik M."/>
            <person name="Lee Y."/>
            <person name="Seo J."/>
            <person name="Cho J.-H."/>
            <person name="Park Y.-E."/>
            <person name="Jang D.-C."/>
            <person name="Im J.-S."/>
            <person name="Choi J.-G."/>
            <person name="Park H.-J."/>
            <person name="Lee G.-B."/>
            <person name="Lee Y.-G."/>
            <person name="Hong S.-Y."/>
            <person name="Cho K."/>
            <person name="Sohn K.H."/>
        </authorList>
    </citation>
    <scope>NUCLEOTIDE SEQUENCE</scope>
    <source>
        <strain evidence="2">KR_2_A2</strain>
    </source>
</reference>
<evidence type="ECO:0000313" key="2">
    <source>
        <dbReference type="EMBL" id="KAF4146790.1"/>
    </source>
</evidence>